<keyword evidence="4 5" id="KW-0456">Lyase</keyword>
<feature type="domain" description="Xylulose 5-phosphate/Fructose 6-phosphate phosphoketolase C-terminal" evidence="6">
    <location>
        <begin position="590"/>
        <end position="790"/>
    </location>
</feature>
<evidence type="ECO:0000313" key="8">
    <source>
        <dbReference type="EMBL" id="MFC6206506.1"/>
    </source>
</evidence>
<evidence type="ECO:0000256" key="3">
    <source>
        <dbReference type="ARBA" id="ARBA00023052"/>
    </source>
</evidence>
<dbReference type="EC" id="4.1.2.-" evidence="5"/>
<evidence type="ECO:0000256" key="1">
    <source>
        <dbReference type="ARBA" id="ARBA00001964"/>
    </source>
</evidence>
<evidence type="ECO:0000256" key="2">
    <source>
        <dbReference type="ARBA" id="ARBA00005623"/>
    </source>
</evidence>
<dbReference type="InterPro" id="IPR018970">
    <property type="entry name" value="Xul5P/Fru6P_PKetolase_N"/>
</dbReference>
<gene>
    <name evidence="8" type="ORF">ACFP1G_03305</name>
</gene>
<dbReference type="PIRSF" id="PIRSF017245">
    <property type="entry name" value="Phosphoketolase"/>
    <property type="match status" value="1"/>
</dbReference>
<evidence type="ECO:0000256" key="4">
    <source>
        <dbReference type="ARBA" id="ARBA00023239"/>
    </source>
</evidence>
<protein>
    <recommendedName>
        <fullName evidence="5">Probable phosphoketolase</fullName>
        <ecNumber evidence="5">4.1.2.-</ecNumber>
    </recommendedName>
</protein>
<dbReference type="PANTHER" id="PTHR31273">
    <property type="entry name" value="PHOSPHOKETOLASE-RELATED"/>
    <property type="match status" value="1"/>
</dbReference>
<evidence type="ECO:0000256" key="5">
    <source>
        <dbReference type="HAMAP-Rule" id="MF_01403"/>
    </source>
</evidence>
<dbReference type="SUPFAM" id="SSF52518">
    <property type="entry name" value="Thiamin diphosphate-binding fold (THDP-binding)"/>
    <property type="match status" value="2"/>
</dbReference>
<comment type="caution">
    <text evidence="8">The sequence shown here is derived from an EMBL/GenBank/DDBJ whole genome shotgun (WGS) entry which is preliminary data.</text>
</comment>
<dbReference type="InterPro" id="IPR009014">
    <property type="entry name" value="Transketo_C/PFOR_II"/>
</dbReference>
<dbReference type="PANTHER" id="PTHR31273:SF1">
    <property type="entry name" value="PHOSPHOKETOLASE-RELATED"/>
    <property type="match status" value="1"/>
</dbReference>
<organism evidence="8 9">
    <name type="scientific">Levilactobacillus tongjiangensis</name>
    <dbReference type="NCBI Taxonomy" id="2486023"/>
    <lineage>
        <taxon>Bacteria</taxon>
        <taxon>Bacillati</taxon>
        <taxon>Bacillota</taxon>
        <taxon>Bacilli</taxon>
        <taxon>Lactobacillales</taxon>
        <taxon>Lactobacillaceae</taxon>
        <taxon>Levilactobacillus</taxon>
    </lineage>
</organism>
<reference evidence="9" key="1">
    <citation type="journal article" date="2019" name="Int. J. Syst. Evol. Microbiol.">
        <title>The Global Catalogue of Microorganisms (GCM) 10K type strain sequencing project: providing services to taxonomists for standard genome sequencing and annotation.</title>
        <authorList>
            <consortium name="The Broad Institute Genomics Platform"/>
            <consortium name="The Broad Institute Genome Sequencing Center for Infectious Disease"/>
            <person name="Wu L."/>
            <person name="Ma J."/>
        </authorList>
    </citation>
    <scope>NUCLEOTIDE SEQUENCE [LARGE SCALE GENOMIC DNA]</scope>
    <source>
        <strain evidence="9">CCM 8905</strain>
    </source>
</reference>
<comment type="similarity">
    <text evidence="2 5">Belongs to the XFP family.</text>
</comment>
<dbReference type="RefSeq" id="WP_125691046.1">
    <property type="nucleotide sequence ID" value="NZ_JBHSSK010000009.1"/>
</dbReference>
<dbReference type="Proteomes" id="UP001596254">
    <property type="component" value="Unassembled WGS sequence"/>
</dbReference>
<dbReference type="Pfam" id="PF09363">
    <property type="entry name" value="XFP_C"/>
    <property type="match status" value="1"/>
</dbReference>
<dbReference type="Pfam" id="PF03894">
    <property type="entry name" value="XFP"/>
    <property type="match status" value="1"/>
</dbReference>
<dbReference type="InterPro" id="IPR023962">
    <property type="entry name" value="Phosphoketolase"/>
</dbReference>
<proteinExistence type="inferred from homology"/>
<dbReference type="NCBIfam" id="NF003619">
    <property type="entry name" value="PRK05261.1-4"/>
    <property type="match status" value="1"/>
</dbReference>
<evidence type="ECO:0000313" key="9">
    <source>
        <dbReference type="Proteomes" id="UP001596254"/>
    </source>
</evidence>
<dbReference type="Gene3D" id="3.40.50.970">
    <property type="match status" value="2"/>
</dbReference>
<evidence type="ECO:0000259" key="7">
    <source>
        <dbReference type="Pfam" id="PF09364"/>
    </source>
</evidence>
<feature type="domain" description="Xylulose 5-phosphate/Fructose 6-phosphate phosphoketolase N-terminal" evidence="7">
    <location>
        <begin position="9"/>
        <end position="373"/>
    </location>
</feature>
<sequence length="794" mass="90278">MANTDFDSKAYLEGVDKYWRAANYLSVGQLFLRDNPLLKRDLTSDDVKIKPIGHWGTIVSQNFIYAHLNRAILKYNLNMFYIEGSGHGGQVMVSNSYLDGSYSEIYPNISQDEEGLKRLFKQFSFPGGVASHAAPETPGSIHEGGELGYSLSHGTGAILDNPDVIAAVEIGDGESETGPLAASWFSDKFINPIKDGAVLPIINMNGFKISNPTILSRMSDEDLTKYFEGMGWDPHFVEIDENEKDFTRVHEDMAKTMDEVIPEIKAIQKHARENNDDSLPNWPMIIFRSPKGWTGPKADLDGNPIEGSFRAHQVPIPVAAGDMEHADMLVNWMKSYKPEELFNEDGSVKEEVRDMAPKGDQRMAMNPITNGGIKPEPLKLPDYKKYALDIPEHGKTIAQDMLVWSDYLADVMKLNPENFRAFGPDESKSNRLYSMLDYGKRQWMENIKEPNDENMAHEGRVIDSQLSEHQAEGWLEGYVLTGRHGFFATYESFGRVVDSMLTQHMKWLRKATEQDWRHDYPSLNFVDTSTVFQQDHNGYTHQDPGMLTHLAEKKPEFIREYLPADANTLLAVGDVAFSSRQKINLIVTSKHPRPQWFSIDEATNLVHNGLGYVDWASTDQGQEPDIVFAAAGTEPTWESLAAISLLHDEFPEMKIRFINVVDLLKLRSPKLDPRGISDDEFDRLFTTDKPVIFAFHGYEDLVKDLFFDRTNHNLYVHGYRENGDITTPFDMRVLNHLDRYHLAKEAVNAIDSYAIKGAYFTQRMDDMVAKHNAYIREVGTDLPEVNDWQWKPLK</sequence>
<dbReference type="NCBIfam" id="NF003618">
    <property type="entry name" value="PRK05261.1-3"/>
    <property type="match status" value="1"/>
</dbReference>
<accession>A0ABW1SPP5</accession>
<dbReference type="EMBL" id="JBHSSK010000009">
    <property type="protein sequence ID" value="MFC6206506.1"/>
    <property type="molecule type" value="Genomic_DNA"/>
</dbReference>
<dbReference type="InterPro" id="IPR018969">
    <property type="entry name" value="Xul5P/Fru6P_PKetolase_C"/>
</dbReference>
<evidence type="ECO:0000259" key="6">
    <source>
        <dbReference type="Pfam" id="PF09363"/>
    </source>
</evidence>
<dbReference type="InterPro" id="IPR005593">
    <property type="entry name" value="Xul5P/Fru6P_PKetolase"/>
</dbReference>
<dbReference type="Pfam" id="PF09364">
    <property type="entry name" value="XFP_N"/>
    <property type="match status" value="1"/>
</dbReference>
<comment type="cofactor">
    <cofactor evidence="1 5">
        <name>thiamine diphosphate</name>
        <dbReference type="ChEBI" id="CHEBI:58937"/>
    </cofactor>
</comment>
<dbReference type="HAMAP" id="MF_01403">
    <property type="entry name" value="Phosphoketolase"/>
    <property type="match status" value="1"/>
</dbReference>
<keyword evidence="3 5" id="KW-0786">Thiamine pyrophosphate</keyword>
<name>A0ABW1SPP5_9LACO</name>
<dbReference type="Gene3D" id="3.40.50.920">
    <property type="match status" value="1"/>
</dbReference>
<dbReference type="InterPro" id="IPR019790">
    <property type="entry name" value="Xul5P/Fru6P_PKetolase_CS"/>
</dbReference>
<keyword evidence="9" id="KW-1185">Reference proteome</keyword>
<dbReference type="InterPro" id="IPR029061">
    <property type="entry name" value="THDP-binding"/>
</dbReference>
<dbReference type="PROSITE" id="PS60002">
    <property type="entry name" value="PHOSPHOKETOLASE_1"/>
    <property type="match status" value="1"/>
</dbReference>